<sequence length="121" mass="13679">MLERLRWSAQSIAQPSAVQIALFPEFVEVADELALGWEEAIHDLKGICTHLQPAQIAAIEELDAFMASISGQSHAQLWTMDALKTSPEWQTLRELANQVLEQMLWPKTPPSVRSDIYVTHR</sequence>
<protein>
    <submittedName>
        <fullName evidence="1">Uncharacterized protein</fullName>
    </submittedName>
</protein>
<dbReference type="Proteomes" id="UP000472320">
    <property type="component" value="Unassembled WGS sequence"/>
</dbReference>
<dbReference type="EMBL" id="WNKX01000080">
    <property type="protein sequence ID" value="MTW14585.1"/>
    <property type="molecule type" value="Genomic_DNA"/>
</dbReference>
<accession>A0A6L6QQW9</accession>
<gene>
    <name evidence="1" type="ORF">GM658_28655</name>
</gene>
<name>A0A6L6QQW9_9BURK</name>
<evidence type="ECO:0000313" key="1">
    <source>
        <dbReference type="EMBL" id="MTW14585.1"/>
    </source>
</evidence>
<comment type="caution">
    <text evidence="1">The sequence shown here is derived from an EMBL/GenBank/DDBJ whole genome shotgun (WGS) entry which is preliminary data.</text>
</comment>
<dbReference type="OrthoDB" id="9766852at2"/>
<keyword evidence="2" id="KW-1185">Reference proteome</keyword>
<proteinExistence type="predicted"/>
<evidence type="ECO:0000313" key="2">
    <source>
        <dbReference type="Proteomes" id="UP000472320"/>
    </source>
</evidence>
<reference evidence="1 2" key="1">
    <citation type="submission" date="2019-11" db="EMBL/GenBank/DDBJ databases">
        <title>Type strains purchased from KCTC, JCM and DSMZ.</title>
        <authorList>
            <person name="Lu H."/>
        </authorList>
    </citation>
    <scope>NUCLEOTIDE SEQUENCE [LARGE SCALE GENOMIC DNA]</scope>
    <source>
        <strain evidence="1 2">JCM 31587</strain>
    </source>
</reference>
<organism evidence="1 2">
    <name type="scientific">Massilia eburnea</name>
    <dbReference type="NCBI Taxonomy" id="1776165"/>
    <lineage>
        <taxon>Bacteria</taxon>
        <taxon>Pseudomonadati</taxon>
        <taxon>Pseudomonadota</taxon>
        <taxon>Betaproteobacteria</taxon>
        <taxon>Burkholderiales</taxon>
        <taxon>Oxalobacteraceae</taxon>
        <taxon>Telluria group</taxon>
        <taxon>Massilia</taxon>
    </lineage>
</organism>
<dbReference type="AlphaFoldDB" id="A0A6L6QQW9"/>